<proteinExistence type="predicted"/>
<sequence>MNTALKCWLQIYEITKTIWEIRIVVLGNRIFNTSNQCRNYYENLTILLISIKLSTVNFITKH</sequence>
<accession>A0AAQ1NYG3</accession>
<reference evidence="1 2" key="1">
    <citation type="submission" date="2017-11" db="EMBL/GenBank/DDBJ databases">
        <authorList>
            <person name="Lechat P."/>
        </authorList>
    </citation>
    <scope>NUCLEOTIDE SEQUENCE [LARGE SCALE GENOMIC DNA]</scope>
    <source>
        <strain evidence="1">L495</strain>
    </source>
</reference>
<gene>
    <name evidence="1" type="ORF">LMANV2_320032</name>
</gene>
<evidence type="ECO:0000313" key="1">
    <source>
        <dbReference type="EMBL" id="SOR61590.1"/>
    </source>
</evidence>
<name>A0AAQ1NYG3_LEPIR</name>
<dbReference type="Proteomes" id="UP000234460">
    <property type="component" value="Chromosome LMANV2"/>
</dbReference>
<protein>
    <submittedName>
        <fullName evidence="1">Uncharacterized protein</fullName>
    </submittedName>
</protein>
<dbReference type="AlphaFoldDB" id="A0AAQ1NYG3"/>
<organism evidence="1 2">
    <name type="scientific">Leptospira interrogans serovar Manilae</name>
    <dbReference type="NCBI Taxonomy" id="214675"/>
    <lineage>
        <taxon>Bacteria</taxon>
        <taxon>Pseudomonadati</taxon>
        <taxon>Spirochaetota</taxon>
        <taxon>Spirochaetia</taxon>
        <taxon>Leptospirales</taxon>
        <taxon>Leptospiraceae</taxon>
        <taxon>Leptospira</taxon>
    </lineage>
</organism>
<dbReference type="EMBL" id="OEJX01000026">
    <property type="protein sequence ID" value="SOR61590.1"/>
    <property type="molecule type" value="Genomic_DNA"/>
</dbReference>
<evidence type="ECO:0000313" key="2">
    <source>
        <dbReference type="Proteomes" id="UP000234460"/>
    </source>
</evidence>
<comment type="caution">
    <text evidence="1">The sequence shown here is derived from an EMBL/GenBank/DDBJ whole genome shotgun (WGS) entry which is preliminary data.</text>
</comment>